<dbReference type="Gene3D" id="2.10.70.10">
    <property type="entry name" value="Complement Module, domain 1"/>
    <property type="match status" value="3"/>
</dbReference>
<reference evidence="6" key="2">
    <citation type="submission" date="2016-06" db="UniProtKB">
        <authorList>
            <consortium name="WormBaseParasite"/>
        </authorList>
    </citation>
    <scope>IDENTIFICATION</scope>
</reference>
<feature type="domain" description="VWFC" evidence="3">
    <location>
        <begin position="561"/>
        <end position="622"/>
    </location>
</feature>
<keyword evidence="1" id="KW-0472">Membrane</keyword>
<dbReference type="PANTHER" id="PTHR46439">
    <property type="entry name" value="CYSTEINE-RICH MOTOR NEURON 1 PROTEIN"/>
    <property type="match status" value="1"/>
</dbReference>
<proteinExistence type="predicted"/>
<dbReference type="PANTHER" id="PTHR46439:SF1">
    <property type="entry name" value="CYSTEINE-RICH MOTOR NEURON 1 PROTEIN"/>
    <property type="match status" value="1"/>
</dbReference>
<dbReference type="Pfam" id="PF00093">
    <property type="entry name" value="VWC"/>
    <property type="match status" value="4"/>
</dbReference>
<feature type="domain" description="VWFC" evidence="3">
    <location>
        <begin position="265"/>
        <end position="325"/>
    </location>
</feature>
<dbReference type="Gene3D" id="2.10.22.10">
    <property type="entry name" value="Antistasin, domain 1"/>
    <property type="match status" value="2"/>
</dbReference>
<dbReference type="PROSITE" id="PS01208">
    <property type="entry name" value="VWFC_1"/>
    <property type="match status" value="4"/>
</dbReference>
<dbReference type="Gene3D" id="6.20.200.20">
    <property type="match status" value="2"/>
</dbReference>
<dbReference type="SMART" id="SM00214">
    <property type="entry name" value="VWC"/>
    <property type="match status" value="6"/>
</dbReference>
<evidence type="ECO:0000259" key="3">
    <source>
        <dbReference type="PROSITE" id="PS50184"/>
    </source>
</evidence>
<keyword evidence="1" id="KW-1133">Transmembrane helix</keyword>
<dbReference type="Proteomes" id="UP000050741">
    <property type="component" value="Unassembled WGS sequence"/>
</dbReference>
<keyword evidence="2" id="KW-0732">Signal</keyword>
<dbReference type="Pfam" id="PF02822">
    <property type="entry name" value="Antistasin"/>
    <property type="match status" value="2"/>
</dbReference>
<dbReference type="PROSITE" id="PS51252">
    <property type="entry name" value="ANTISTASIN"/>
    <property type="match status" value="2"/>
</dbReference>
<feature type="signal peptide" evidence="2">
    <location>
        <begin position="1"/>
        <end position="24"/>
    </location>
</feature>
<name>A0A183BZL7_GLOPA</name>
<evidence type="ECO:0000313" key="5">
    <source>
        <dbReference type="Proteomes" id="UP000050741"/>
    </source>
</evidence>
<feature type="domain" description="VWFC" evidence="3">
    <location>
        <begin position="735"/>
        <end position="802"/>
    </location>
</feature>
<keyword evidence="5" id="KW-1185">Reference proteome</keyword>
<accession>A0A183BZL7</accession>
<dbReference type="PROSITE" id="PS50184">
    <property type="entry name" value="VWFC_2"/>
    <property type="match status" value="6"/>
</dbReference>
<feature type="domain" description="VWFC" evidence="3">
    <location>
        <begin position="812"/>
        <end position="878"/>
    </location>
</feature>
<dbReference type="InterPro" id="IPR052624">
    <property type="entry name" value="CRIM1"/>
</dbReference>
<feature type="domain" description="Antistasin-like" evidence="4">
    <location>
        <begin position="492"/>
        <end position="519"/>
    </location>
</feature>
<reference evidence="5" key="1">
    <citation type="submission" date="2014-05" db="EMBL/GenBank/DDBJ databases">
        <title>The genome and life-stage specific transcriptomes of Globodera pallida elucidate key aspects of plant parasitism by a cyst nematode.</title>
        <authorList>
            <person name="Cotton J.A."/>
            <person name="Lilley C.J."/>
            <person name="Jones L.M."/>
            <person name="Kikuchi T."/>
            <person name="Reid A.J."/>
            <person name="Thorpe P."/>
            <person name="Tsai I.J."/>
            <person name="Beasley H."/>
            <person name="Blok V."/>
            <person name="Cock P.J.A."/>
            <person name="Van den Akker S.E."/>
            <person name="Holroyd N."/>
            <person name="Hunt M."/>
            <person name="Mantelin S."/>
            <person name="Naghra H."/>
            <person name="Pain A."/>
            <person name="Palomares-Rius J.E."/>
            <person name="Zarowiecki M."/>
            <person name="Berriman M."/>
            <person name="Jones J.T."/>
            <person name="Urwin P.E."/>
        </authorList>
    </citation>
    <scope>NUCLEOTIDE SEQUENCE [LARGE SCALE GENOMIC DNA]</scope>
    <source>
        <strain evidence="5">Lindley</strain>
    </source>
</reference>
<sequence length="1032" mass="111961">MAVPPQSPLLFLLLLLSLSLRWSSFSPSATFVDRRQQLRTHGEHCDGMAILCERALQCLLVAGKRTCREAPDAGGEIGEDDRCLHAKCPVFPECPHDAVPVLFQTAEELSAGEATDDECCPPSMVRCECDPKKCLIPACPDGTERVLVQLGTERPGECCDRFECRQTELHCENVRCPDSLDTLDLYSPDGLSCPPDSYRPAPYVPPGACCPIISQCTCRLGICEPARQCPSGELLVVRRRNGGEPGRCCDEFECRPANESQKSAEGCRHGGRTFAVGERWHSAPCQDCQCGSDGISKCRRMECPKLAQDCAWVGVVPGECCPVCLGCRDEQGLTYDQGKHWDRDECTNCTCLDFRWQCQKFICKTDCENPINVPGECCPVCEEPTVVKSPASFRGCPSLRQCPLRCEFGLEQNRLSGCFECKCAEVKKLLRIGGGDAGGEEAGADGAGGGGLVGEGPIAKCEPLTEQNCARLCAHGYLRDQNDCPICRCAHCPPMDDRCTKHCVYGFESNSFGCSICKCRAATDDTDTDVPTPTFTPPYLTVVSSYSPLQYSSSLPPSLHCVSGEAEERDIGEWWTDSECWQCFCQQGKEFCSLISCPKRPDECPEEHWTRSTESPCCPSCASSIASPQNASFSPLPSPSPQQRHFAQVCHSPGTGQLFVDGETWHLNGCVACTCRMGHVLCSWNGGKQCPPAPCERPLLLESAVDQCCPRCPPPEEDSPPATSELLPDTNLSSNNCVDDQSGRVYAPGAEWRRDMCQSCSCSSDGHVHCFHEHCSAPPEGFGGCMSDRMLSLKGRCCSLCSDALKAKSDAALCTYGNSIFARGEQFRDGPCRNCSCLAGGIIRCTEIHCPPCRNDEKTGNNGTAAMKPDGECCSSCKADLPEHSPTVILYSSFERGIEDQIMFVGDNGENERRRRPNGVPDSWAQRHLWLMVAIPALLLTAMFALFTAFVLAEGKCRRLKETALKKVAGGNSNKAGCFSNSRYVVVQRQRKPSFCEGAAIASGDGDVGISLLDTAAAAALPTTTTTTISAI</sequence>
<dbReference type="InterPro" id="IPR004094">
    <property type="entry name" value="Antistasin-like"/>
</dbReference>
<evidence type="ECO:0000259" key="4">
    <source>
        <dbReference type="PROSITE" id="PS51252"/>
    </source>
</evidence>
<dbReference type="Pfam" id="PF23334">
    <property type="entry name" value="VWC2L_2nd"/>
    <property type="match status" value="1"/>
</dbReference>
<feature type="domain" description="Antistasin-like" evidence="4">
    <location>
        <begin position="461"/>
        <end position="489"/>
    </location>
</feature>
<dbReference type="WBParaSite" id="GPLIN_000605800">
    <property type="protein sequence ID" value="GPLIN_000605800"/>
    <property type="gene ID" value="GPLIN_000605800"/>
</dbReference>
<evidence type="ECO:0000256" key="2">
    <source>
        <dbReference type="SAM" id="SignalP"/>
    </source>
</evidence>
<evidence type="ECO:0000313" key="6">
    <source>
        <dbReference type="WBParaSite" id="GPLIN_000605800"/>
    </source>
</evidence>
<keyword evidence="1" id="KW-0812">Transmembrane</keyword>
<organism evidence="5 6">
    <name type="scientific">Globodera pallida</name>
    <name type="common">Potato cyst nematode worm</name>
    <name type="synonym">Heterodera pallida</name>
    <dbReference type="NCBI Taxonomy" id="36090"/>
    <lineage>
        <taxon>Eukaryota</taxon>
        <taxon>Metazoa</taxon>
        <taxon>Ecdysozoa</taxon>
        <taxon>Nematoda</taxon>
        <taxon>Chromadorea</taxon>
        <taxon>Rhabditida</taxon>
        <taxon>Tylenchina</taxon>
        <taxon>Tylenchomorpha</taxon>
        <taxon>Tylenchoidea</taxon>
        <taxon>Heteroderidae</taxon>
        <taxon>Heteroderinae</taxon>
        <taxon>Globodera</taxon>
    </lineage>
</organism>
<dbReference type="AlphaFoldDB" id="A0A183BZL7"/>
<feature type="chain" id="PRO_5008146849" evidence="2">
    <location>
        <begin position="25"/>
        <end position="1032"/>
    </location>
</feature>
<evidence type="ECO:0000256" key="1">
    <source>
        <dbReference type="SAM" id="Phobius"/>
    </source>
</evidence>
<feature type="domain" description="VWFC" evidence="3">
    <location>
        <begin position="322"/>
        <end position="382"/>
    </location>
</feature>
<feature type="transmembrane region" description="Helical" evidence="1">
    <location>
        <begin position="929"/>
        <end position="953"/>
    </location>
</feature>
<dbReference type="SUPFAM" id="SSF57603">
    <property type="entry name" value="FnI-like domain"/>
    <property type="match status" value="6"/>
</dbReference>
<protein>
    <submittedName>
        <fullName evidence="6">Cysteine-rich motor neuron 1 protein</fullName>
    </submittedName>
</protein>
<feature type="domain" description="VWFC" evidence="3">
    <location>
        <begin position="648"/>
        <end position="713"/>
    </location>
</feature>
<dbReference type="GO" id="GO:0004867">
    <property type="term" value="F:serine-type endopeptidase inhibitor activity"/>
    <property type="evidence" value="ECO:0007669"/>
    <property type="project" value="InterPro"/>
</dbReference>
<dbReference type="InterPro" id="IPR001007">
    <property type="entry name" value="VWF_dom"/>
</dbReference>